<reference evidence="2 3" key="1">
    <citation type="submission" date="2021-06" db="EMBL/GenBank/DDBJ databases">
        <authorList>
            <person name="Palmer J.M."/>
        </authorList>
    </citation>
    <scope>NUCLEOTIDE SEQUENCE [LARGE SCALE GENOMIC DNA]</scope>
    <source>
        <strain evidence="2 3">XC_2019</strain>
        <tissue evidence="2">Muscle</tissue>
    </source>
</reference>
<evidence type="ECO:0000313" key="3">
    <source>
        <dbReference type="Proteomes" id="UP001434883"/>
    </source>
</evidence>
<accession>A0ABV0QCZ7</accession>
<gene>
    <name evidence="2" type="ORF">XENOCAPTIV_010386</name>
</gene>
<proteinExistence type="predicted"/>
<comment type="caution">
    <text evidence="2">The sequence shown here is derived from an EMBL/GenBank/DDBJ whole genome shotgun (WGS) entry which is preliminary data.</text>
</comment>
<evidence type="ECO:0000313" key="2">
    <source>
        <dbReference type="EMBL" id="MEQ2193698.1"/>
    </source>
</evidence>
<feature type="chain" id="PRO_5046081899" description="Secreted protein" evidence="1">
    <location>
        <begin position="21"/>
        <end position="128"/>
    </location>
</feature>
<dbReference type="EMBL" id="JAHRIN010008630">
    <property type="protein sequence ID" value="MEQ2193698.1"/>
    <property type="molecule type" value="Genomic_DNA"/>
</dbReference>
<evidence type="ECO:0008006" key="4">
    <source>
        <dbReference type="Google" id="ProtNLM"/>
    </source>
</evidence>
<organism evidence="2 3">
    <name type="scientific">Xenoophorus captivus</name>
    <dbReference type="NCBI Taxonomy" id="1517983"/>
    <lineage>
        <taxon>Eukaryota</taxon>
        <taxon>Metazoa</taxon>
        <taxon>Chordata</taxon>
        <taxon>Craniata</taxon>
        <taxon>Vertebrata</taxon>
        <taxon>Euteleostomi</taxon>
        <taxon>Actinopterygii</taxon>
        <taxon>Neopterygii</taxon>
        <taxon>Teleostei</taxon>
        <taxon>Neoteleostei</taxon>
        <taxon>Acanthomorphata</taxon>
        <taxon>Ovalentaria</taxon>
        <taxon>Atherinomorphae</taxon>
        <taxon>Cyprinodontiformes</taxon>
        <taxon>Goodeidae</taxon>
        <taxon>Xenoophorus</taxon>
    </lineage>
</organism>
<dbReference type="Proteomes" id="UP001434883">
    <property type="component" value="Unassembled WGS sequence"/>
</dbReference>
<keyword evidence="3" id="KW-1185">Reference proteome</keyword>
<keyword evidence="1" id="KW-0732">Signal</keyword>
<sequence>MLVLLSSFGEIVQIVASVLAEWSGTCCRRPLLKFTCFKVQNVVCSLNTQHAVCPFSSNCGHQKGILVQTTGARWIICLFGPSSVNLRQLCVKILVAAVSKIFSPTHLAPTRLFKFLKFSLFNNSDARF</sequence>
<feature type="signal peptide" evidence="1">
    <location>
        <begin position="1"/>
        <end position="20"/>
    </location>
</feature>
<name>A0ABV0QCZ7_9TELE</name>
<protein>
    <recommendedName>
        <fullName evidence="4">Secreted protein</fullName>
    </recommendedName>
</protein>
<evidence type="ECO:0000256" key="1">
    <source>
        <dbReference type="SAM" id="SignalP"/>
    </source>
</evidence>